<feature type="transmembrane region" description="Helical" evidence="2">
    <location>
        <begin position="90"/>
        <end position="110"/>
    </location>
</feature>
<gene>
    <name evidence="3" type="ORF">GUJ93_ZPchr0006g45505</name>
</gene>
<dbReference type="EMBL" id="JAAALK010000283">
    <property type="protein sequence ID" value="KAG8074937.1"/>
    <property type="molecule type" value="Genomic_DNA"/>
</dbReference>
<feature type="transmembrane region" description="Helical" evidence="2">
    <location>
        <begin position="281"/>
        <end position="303"/>
    </location>
</feature>
<keyword evidence="4" id="KW-1185">Reference proteome</keyword>
<evidence type="ECO:0000256" key="2">
    <source>
        <dbReference type="SAM" id="Phobius"/>
    </source>
</evidence>
<evidence type="ECO:0000256" key="1">
    <source>
        <dbReference type="SAM" id="MobiDB-lite"/>
    </source>
</evidence>
<accession>A0A8J5SSM7</accession>
<feature type="transmembrane region" description="Helical" evidence="2">
    <location>
        <begin position="175"/>
        <end position="196"/>
    </location>
</feature>
<reference evidence="3" key="1">
    <citation type="journal article" date="2021" name="bioRxiv">
        <title>Whole Genome Assembly and Annotation of Northern Wild Rice, Zizania palustris L., Supports a Whole Genome Duplication in the Zizania Genus.</title>
        <authorList>
            <person name="Haas M."/>
            <person name="Kono T."/>
            <person name="Macchietto M."/>
            <person name="Millas R."/>
            <person name="McGilp L."/>
            <person name="Shao M."/>
            <person name="Duquette J."/>
            <person name="Hirsch C.N."/>
            <person name="Kimball J."/>
        </authorList>
    </citation>
    <scope>NUCLEOTIDE SEQUENCE</scope>
    <source>
        <tissue evidence="3">Fresh leaf tissue</tissue>
    </source>
</reference>
<feature type="transmembrane region" description="Helical" evidence="2">
    <location>
        <begin position="57"/>
        <end position="78"/>
    </location>
</feature>
<dbReference type="AlphaFoldDB" id="A0A8J5SSM7"/>
<comment type="caution">
    <text evidence="3">The sequence shown here is derived from an EMBL/GenBank/DDBJ whole genome shotgun (WGS) entry which is preliminary data.</text>
</comment>
<evidence type="ECO:0000313" key="3">
    <source>
        <dbReference type="EMBL" id="KAG8074937.1"/>
    </source>
</evidence>
<name>A0A8J5SSM7_ZIZPA</name>
<feature type="transmembrane region" description="Helical" evidence="2">
    <location>
        <begin position="310"/>
        <end position="336"/>
    </location>
</feature>
<keyword evidence="2" id="KW-0812">Transmembrane</keyword>
<feature type="transmembrane region" description="Helical" evidence="2">
    <location>
        <begin position="245"/>
        <end position="269"/>
    </location>
</feature>
<protein>
    <submittedName>
        <fullName evidence="3">Uncharacterized protein</fullName>
    </submittedName>
</protein>
<feature type="transmembrane region" description="Helical" evidence="2">
    <location>
        <begin position="202"/>
        <end position="224"/>
    </location>
</feature>
<proteinExistence type="predicted"/>
<dbReference type="Proteomes" id="UP000729402">
    <property type="component" value="Unassembled WGS sequence"/>
</dbReference>
<dbReference type="OrthoDB" id="685578at2759"/>
<keyword evidence="2" id="KW-0472">Membrane</keyword>
<feature type="region of interest" description="Disordered" evidence="1">
    <location>
        <begin position="25"/>
        <end position="49"/>
    </location>
</feature>
<feature type="transmembrane region" description="Helical" evidence="2">
    <location>
        <begin position="136"/>
        <end position="163"/>
    </location>
</feature>
<reference evidence="3" key="2">
    <citation type="submission" date="2021-02" db="EMBL/GenBank/DDBJ databases">
        <authorList>
            <person name="Kimball J.A."/>
            <person name="Haas M.W."/>
            <person name="Macchietto M."/>
            <person name="Kono T."/>
            <person name="Duquette J."/>
            <person name="Shao M."/>
        </authorList>
    </citation>
    <scope>NUCLEOTIDE SEQUENCE</scope>
    <source>
        <tissue evidence="3">Fresh leaf tissue</tissue>
    </source>
</reference>
<sequence>MVDSSDMAIQDDREQALLNNHVAVSPVDAEAESSPTNLPVEKGSSTESKENKLKKDLSLALFLLTISTVILMDTLFLRGSASKLPIKLKFAAFFAFTAFVTAICLMFHILKLMTIQPEHLIPINQLKESLGDQYSIIYVKVSVFLMLGGGLAGILALLLCKLLSSSNDDDHRRTWHRAILATANAAMLAMLVPSLIMIAETILHGLLVAAVFPVVAAALAWAFLNFCTAAGAAEEDDGKGEHQGTMYAISVAVASVSFGAILAVFAGLLGGAVGKGQLKVYTFFMTSAFVAATSLGVVTSVAAPTRKASVSFAAAVLACCGLGSLVLAALALFYQIGGVGP</sequence>
<keyword evidence="2" id="KW-1133">Transmembrane helix</keyword>
<organism evidence="3 4">
    <name type="scientific">Zizania palustris</name>
    <name type="common">Northern wild rice</name>
    <dbReference type="NCBI Taxonomy" id="103762"/>
    <lineage>
        <taxon>Eukaryota</taxon>
        <taxon>Viridiplantae</taxon>
        <taxon>Streptophyta</taxon>
        <taxon>Embryophyta</taxon>
        <taxon>Tracheophyta</taxon>
        <taxon>Spermatophyta</taxon>
        <taxon>Magnoliopsida</taxon>
        <taxon>Liliopsida</taxon>
        <taxon>Poales</taxon>
        <taxon>Poaceae</taxon>
        <taxon>BOP clade</taxon>
        <taxon>Oryzoideae</taxon>
        <taxon>Oryzeae</taxon>
        <taxon>Zizaniinae</taxon>
        <taxon>Zizania</taxon>
    </lineage>
</organism>
<evidence type="ECO:0000313" key="4">
    <source>
        <dbReference type="Proteomes" id="UP000729402"/>
    </source>
</evidence>